<feature type="domain" description="Response regulatory" evidence="3">
    <location>
        <begin position="8"/>
        <end position="125"/>
    </location>
</feature>
<evidence type="ECO:0000313" key="4">
    <source>
        <dbReference type="EMBL" id="SLM29676.1"/>
    </source>
</evidence>
<accession>A0A1W1HB65</accession>
<feature type="modified residue" description="4-aspartylphosphate" evidence="2">
    <location>
        <position position="60"/>
    </location>
</feature>
<dbReference type="InterPro" id="IPR011006">
    <property type="entry name" value="CheY-like_superfamily"/>
</dbReference>
<evidence type="ECO:0000259" key="3">
    <source>
        <dbReference type="PROSITE" id="PS50110"/>
    </source>
</evidence>
<dbReference type="Gene3D" id="3.40.50.2300">
    <property type="match status" value="1"/>
</dbReference>
<dbReference type="CDD" id="cd00156">
    <property type="entry name" value="REC"/>
    <property type="match status" value="1"/>
</dbReference>
<proteinExistence type="predicted"/>
<dbReference type="PANTHER" id="PTHR44591">
    <property type="entry name" value="STRESS RESPONSE REGULATOR PROTEIN 1"/>
    <property type="match status" value="1"/>
</dbReference>
<organism evidence="4 5">
    <name type="scientific">Desulfamplus magnetovallimortis</name>
    <dbReference type="NCBI Taxonomy" id="1246637"/>
    <lineage>
        <taxon>Bacteria</taxon>
        <taxon>Pseudomonadati</taxon>
        <taxon>Thermodesulfobacteriota</taxon>
        <taxon>Desulfobacteria</taxon>
        <taxon>Desulfobacterales</taxon>
        <taxon>Desulfobacteraceae</taxon>
        <taxon>Desulfamplus</taxon>
    </lineage>
</organism>
<dbReference type="Proteomes" id="UP000191931">
    <property type="component" value="Unassembled WGS sequence"/>
</dbReference>
<dbReference type="STRING" id="1246637.MTBBW1_1940003"/>
<evidence type="ECO:0000256" key="2">
    <source>
        <dbReference type="PROSITE-ProRule" id="PRU00169"/>
    </source>
</evidence>
<protein>
    <recommendedName>
        <fullName evidence="3">Response regulatory domain-containing protein</fullName>
    </recommendedName>
</protein>
<evidence type="ECO:0000313" key="5">
    <source>
        <dbReference type="Proteomes" id="UP000191931"/>
    </source>
</evidence>
<dbReference type="AlphaFoldDB" id="A0A1W1HB65"/>
<dbReference type="PROSITE" id="PS50110">
    <property type="entry name" value="RESPONSE_REGULATORY"/>
    <property type="match status" value="1"/>
</dbReference>
<keyword evidence="5" id="KW-1185">Reference proteome</keyword>
<evidence type="ECO:0000256" key="1">
    <source>
        <dbReference type="ARBA" id="ARBA00022553"/>
    </source>
</evidence>
<sequence>MPMKTNINILILEDNPDDLFLLQEAIESSKEIKSTILNADRLDKAIETAKKQTIDIAILDLNIPDSFGLDTFLDFHKQFPLTPIVIMTGNKDHNIAVEAVQQGAQDYLNKGEPSASAIVRTLRYAIERQRLMNELKNALAEIKVLKGILPICSQCKKIRDDKGYWNILEAYIQKHSNASFTHGICTECSDKLYGDEDWYIDMKKNNEA</sequence>
<name>A0A1W1HB65_9BACT</name>
<dbReference type="PANTHER" id="PTHR44591:SF3">
    <property type="entry name" value="RESPONSE REGULATORY DOMAIN-CONTAINING PROTEIN"/>
    <property type="match status" value="1"/>
</dbReference>
<dbReference type="SUPFAM" id="SSF52172">
    <property type="entry name" value="CheY-like"/>
    <property type="match status" value="1"/>
</dbReference>
<dbReference type="GO" id="GO:0000160">
    <property type="term" value="P:phosphorelay signal transduction system"/>
    <property type="evidence" value="ECO:0007669"/>
    <property type="project" value="InterPro"/>
</dbReference>
<dbReference type="InterPro" id="IPR001789">
    <property type="entry name" value="Sig_transdc_resp-reg_receiver"/>
</dbReference>
<reference evidence="4 5" key="1">
    <citation type="submission" date="2017-03" db="EMBL/GenBank/DDBJ databases">
        <authorList>
            <person name="Afonso C.L."/>
            <person name="Miller P.J."/>
            <person name="Scott M.A."/>
            <person name="Spackman E."/>
            <person name="Goraichik I."/>
            <person name="Dimitrov K.M."/>
            <person name="Suarez D.L."/>
            <person name="Swayne D.E."/>
        </authorList>
    </citation>
    <scope>NUCLEOTIDE SEQUENCE [LARGE SCALE GENOMIC DNA]</scope>
    <source>
        <strain evidence="4">PRJEB14757</strain>
    </source>
</reference>
<dbReference type="Pfam" id="PF00072">
    <property type="entry name" value="Response_reg"/>
    <property type="match status" value="1"/>
</dbReference>
<dbReference type="SMART" id="SM00448">
    <property type="entry name" value="REC"/>
    <property type="match status" value="1"/>
</dbReference>
<keyword evidence="1 2" id="KW-0597">Phosphoprotein</keyword>
<dbReference type="EMBL" id="FWEV01000106">
    <property type="protein sequence ID" value="SLM29676.1"/>
    <property type="molecule type" value="Genomic_DNA"/>
</dbReference>
<dbReference type="InterPro" id="IPR050595">
    <property type="entry name" value="Bact_response_regulator"/>
</dbReference>
<gene>
    <name evidence="4" type="ORF">MTBBW1_1940003</name>
</gene>